<keyword evidence="7 8" id="KW-0998">Cell outer membrane</keyword>
<evidence type="ECO:0000256" key="10">
    <source>
        <dbReference type="SAM" id="SignalP"/>
    </source>
</evidence>
<dbReference type="Proteomes" id="UP000228987">
    <property type="component" value="Unassembled WGS sequence"/>
</dbReference>
<dbReference type="SUPFAM" id="SSF56935">
    <property type="entry name" value="Porins"/>
    <property type="match status" value="1"/>
</dbReference>
<dbReference type="InterPro" id="IPR036942">
    <property type="entry name" value="Beta-barrel_TonB_sf"/>
</dbReference>
<evidence type="ECO:0000259" key="11">
    <source>
        <dbReference type="Pfam" id="PF00593"/>
    </source>
</evidence>
<dbReference type="Gene3D" id="2.40.170.20">
    <property type="entry name" value="TonB-dependent receptor, beta-barrel domain"/>
    <property type="match status" value="1"/>
</dbReference>
<feature type="domain" description="TonB-dependent receptor plug" evidence="12">
    <location>
        <begin position="46"/>
        <end position="132"/>
    </location>
</feature>
<dbReference type="GO" id="GO:0015344">
    <property type="term" value="F:siderophore uptake transmembrane transporter activity"/>
    <property type="evidence" value="ECO:0007669"/>
    <property type="project" value="TreeGrafter"/>
</dbReference>
<dbReference type="InterPro" id="IPR012910">
    <property type="entry name" value="Plug_dom"/>
</dbReference>
<evidence type="ECO:0000256" key="5">
    <source>
        <dbReference type="ARBA" id="ARBA00023077"/>
    </source>
</evidence>
<evidence type="ECO:0000256" key="2">
    <source>
        <dbReference type="ARBA" id="ARBA00022448"/>
    </source>
</evidence>
<keyword evidence="3 8" id="KW-1134">Transmembrane beta strand</keyword>
<evidence type="ECO:0000256" key="4">
    <source>
        <dbReference type="ARBA" id="ARBA00022692"/>
    </source>
</evidence>
<gene>
    <name evidence="13" type="ORF">COA71_03160</name>
</gene>
<dbReference type="Pfam" id="PF00593">
    <property type="entry name" value="TonB_dep_Rec_b-barrel"/>
    <property type="match status" value="1"/>
</dbReference>
<comment type="caution">
    <text evidence="13">The sequence shown here is derived from an EMBL/GenBank/DDBJ whole genome shotgun (WGS) entry which is preliminary data.</text>
</comment>
<comment type="similarity">
    <text evidence="8 9">Belongs to the TonB-dependent receptor family.</text>
</comment>
<comment type="subcellular location">
    <subcellularLocation>
        <location evidence="1 8">Cell outer membrane</location>
        <topology evidence="1 8">Multi-pass membrane protein</topology>
    </subcellularLocation>
</comment>
<protein>
    <submittedName>
        <fullName evidence="13">TonB-dependent receptor</fullName>
    </submittedName>
</protein>
<evidence type="ECO:0000256" key="9">
    <source>
        <dbReference type="RuleBase" id="RU003357"/>
    </source>
</evidence>
<dbReference type="GO" id="GO:0009279">
    <property type="term" value="C:cell outer membrane"/>
    <property type="evidence" value="ECO:0007669"/>
    <property type="project" value="UniProtKB-SubCell"/>
</dbReference>
<evidence type="ECO:0000256" key="1">
    <source>
        <dbReference type="ARBA" id="ARBA00004571"/>
    </source>
</evidence>
<evidence type="ECO:0000256" key="8">
    <source>
        <dbReference type="PROSITE-ProRule" id="PRU01360"/>
    </source>
</evidence>
<dbReference type="EMBL" id="NVWI01000002">
    <property type="protein sequence ID" value="PCJ42525.1"/>
    <property type="molecule type" value="Genomic_DNA"/>
</dbReference>
<dbReference type="Pfam" id="PF07715">
    <property type="entry name" value="Plug"/>
    <property type="match status" value="1"/>
</dbReference>
<dbReference type="InterPro" id="IPR037066">
    <property type="entry name" value="Plug_dom_sf"/>
</dbReference>
<dbReference type="Gene3D" id="2.170.130.10">
    <property type="entry name" value="TonB-dependent receptor, plug domain"/>
    <property type="match status" value="1"/>
</dbReference>
<reference evidence="14" key="1">
    <citation type="submission" date="2017-08" db="EMBL/GenBank/DDBJ databases">
        <title>A dynamic microbial community with high functional redundancy inhabits the cold, oxic subseafloor aquifer.</title>
        <authorList>
            <person name="Tully B.J."/>
            <person name="Wheat C.G."/>
            <person name="Glazer B.T."/>
            <person name="Huber J.A."/>
        </authorList>
    </citation>
    <scope>NUCLEOTIDE SEQUENCE [LARGE SCALE GENOMIC DNA]</scope>
</reference>
<keyword evidence="6 8" id="KW-0472">Membrane</keyword>
<dbReference type="PANTHER" id="PTHR30069:SF49">
    <property type="entry name" value="OUTER MEMBRANE PROTEIN C"/>
    <property type="match status" value="1"/>
</dbReference>
<dbReference type="InterPro" id="IPR039426">
    <property type="entry name" value="TonB-dep_rcpt-like"/>
</dbReference>
<evidence type="ECO:0000256" key="3">
    <source>
        <dbReference type="ARBA" id="ARBA00022452"/>
    </source>
</evidence>
<name>A0A2A5CG93_9GAMM</name>
<keyword evidence="13" id="KW-0675">Receptor</keyword>
<evidence type="ECO:0000259" key="12">
    <source>
        <dbReference type="Pfam" id="PF07715"/>
    </source>
</evidence>
<keyword evidence="5 9" id="KW-0798">TonB box</keyword>
<feature type="signal peptide" evidence="10">
    <location>
        <begin position="1"/>
        <end position="22"/>
    </location>
</feature>
<organism evidence="13 14">
    <name type="scientific">SAR86 cluster bacterium</name>
    <dbReference type="NCBI Taxonomy" id="2030880"/>
    <lineage>
        <taxon>Bacteria</taxon>
        <taxon>Pseudomonadati</taxon>
        <taxon>Pseudomonadota</taxon>
        <taxon>Gammaproteobacteria</taxon>
        <taxon>SAR86 cluster</taxon>
    </lineage>
</organism>
<sequence>MKKLSLALSFSIFLLNTNLSIAQVTEIDVIGISDTSEITTSDRMLASPDVGQLLRRLPGANINKNGELTSIVQYRGMFGNRVNVAINGMPISSGGPNAMDSPLHYAPVAMLESVTLHRGITPVSMGLETIGGSLEANTFRGDFAGRNFEFNSKIYLGGQTLNNGDVANAFFTLANEQHLFRVNLLRESADDSEFSDGTIRPSSYERDRYDIGYGFKTGNHVFNIDYAVNNTGNSGTPALPMDILAIDSKLSRVEYRWQGNTRNLLIQLSNNDIEHDMTNFHLRRPPQGNALVMAPMLYRSTHAVSDNQSFLVKIEQDATNGIWRYGIDGHFSAHEADIENPNAGAFIVENFNDVDKELVGLFVEKEHEIGQQSLLEAGIRVNHYKLSSGSVSANLNPMNLAAGMPFMMNNMVNMLAASFNAADRTNADTNLDMFAKYSYHQSANTTLYAGLARKSRSPSYQELFLWMPLESTGGLADGKTYTGNLNLKSEISHEIELGIDWTRQDLRLSPRLFYKDVDDYIQGTPSQNTQVNTFAMMMANMGMGSPNPLQFNNVDAEIYGFDMEAGYALAANWYLRSVMSVTQGKRKDINDNLYRMAPANLSLAVDYLAENWMFTVESILYARQSKVSSTNLETQTAGYSLLNASAQIQLPGNIDLGIGVDNLFDRYYQDHLAGYNRAFNPDIASRSRLPGLGRNIYARLIWEY</sequence>
<dbReference type="GO" id="GO:0044718">
    <property type="term" value="P:siderophore transmembrane transport"/>
    <property type="evidence" value="ECO:0007669"/>
    <property type="project" value="TreeGrafter"/>
</dbReference>
<evidence type="ECO:0000256" key="7">
    <source>
        <dbReference type="ARBA" id="ARBA00023237"/>
    </source>
</evidence>
<keyword evidence="2 8" id="KW-0813">Transport</keyword>
<dbReference type="PROSITE" id="PS52016">
    <property type="entry name" value="TONB_DEPENDENT_REC_3"/>
    <property type="match status" value="1"/>
</dbReference>
<keyword evidence="4 8" id="KW-0812">Transmembrane</keyword>
<evidence type="ECO:0000313" key="14">
    <source>
        <dbReference type="Proteomes" id="UP000228987"/>
    </source>
</evidence>
<feature type="chain" id="PRO_5012088348" evidence="10">
    <location>
        <begin position="23"/>
        <end position="704"/>
    </location>
</feature>
<feature type="domain" description="TonB-dependent receptor-like beta-barrel" evidence="11">
    <location>
        <begin position="198"/>
        <end position="663"/>
    </location>
</feature>
<dbReference type="AlphaFoldDB" id="A0A2A5CG93"/>
<dbReference type="PANTHER" id="PTHR30069">
    <property type="entry name" value="TONB-DEPENDENT OUTER MEMBRANE RECEPTOR"/>
    <property type="match status" value="1"/>
</dbReference>
<proteinExistence type="inferred from homology"/>
<dbReference type="InterPro" id="IPR000531">
    <property type="entry name" value="Beta-barrel_TonB"/>
</dbReference>
<evidence type="ECO:0000256" key="6">
    <source>
        <dbReference type="ARBA" id="ARBA00023136"/>
    </source>
</evidence>
<accession>A0A2A5CG93</accession>
<keyword evidence="10" id="KW-0732">Signal</keyword>
<evidence type="ECO:0000313" key="13">
    <source>
        <dbReference type="EMBL" id="PCJ42525.1"/>
    </source>
</evidence>